<dbReference type="SUPFAM" id="SSF48264">
    <property type="entry name" value="Cytochrome P450"/>
    <property type="match status" value="1"/>
</dbReference>
<dbReference type="AlphaFoldDB" id="A0AAN6FRI4"/>
<comment type="cofactor">
    <cofactor evidence="1 8">
        <name>heme</name>
        <dbReference type="ChEBI" id="CHEBI:30413"/>
    </cofactor>
</comment>
<keyword evidence="6 8" id="KW-0408">Iron</keyword>
<protein>
    <recommendedName>
        <fullName evidence="12">Cytochrome P450 52A13</fullName>
    </recommendedName>
</protein>
<dbReference type="InterPro" id="IPR002402">
    <property type="entry name" value="Cyt_P450_E_grp-II"/>
</dbReference>
<dbReference type="Proteomes" id="UP001168146">
    <property type="component" value="Unassembled WGS sequence"/>
</dbReference>
<dbReference type="PANTHER" id="PTHR24287:SF1">
    <property type="entry name" value="P450, PUTATIVE (EUROFUNG)-RELATED"/>
    <property type="match status" value="1"/>
</dbReference>
<dbReference type="InterPro" id="IPR047146">
    <property type="entry name" value="Cyt_P450_E_CYP52_fungi"/>
</dbReference>
<evidence type="ECO:0000256" key="8">
    <source>
        <dbReference type="PIRSR" id="PIRSR602402-1"/>
    </source>
</evidence>
<keyword evidence="7" id="KW-0503">Monooxygenase</keyword>
<evidence type="ECO:0000256" key="5">
    <source>
        <dbReference type="ARBA" id="ARBA00023002"/>
    </source>
</evidence>
<evidence type="ECO:0000256" key="6">
    <source>
        <dbReference type="ARBA" id="ARBA00023004"/>
    </source>
</evidence>
<evidence type="ECO:0000256" key="1">
    <source>
        <dbReference type="ARBA" id="ARBA00001971"/>
    </source>
</evidence>
<dbReference type="InterPro" id="IPR036396">
    <property type="entry name" value="Cyt_P450_sf"/>
</dbReference>
<keyword evidence="3 8" id="KW-0349">Heme</keyword>
<evidence type="ECO:0008006" key="12">
    <source>
        <dbReference type="Google" id="ProtNLM"/>
    </source>
</evidence>
<evidence type="ECO:0000313" key="11">
    <source>
        <dbReference type="Proteomes" id="UP001168146"/>
    </source>
</evidence>
<dbReference type="Pfam" id="PF00067">
    <property type="entry name" value="p450"/>
    <property type="match status" value="1"/>
</dbReference>
<dbReference type="PRINTS" id="PR00385">
    <property type="entry name" value="P450"/>
</dbReference>
<keyword evidence="4 8" id="KW-0479">Metal-binding</keyword>
<dbReference type="InterPro" id="IPR001128">
    <property type="entry name" value="Cyt_P450"/>
</dbReference>
<dbReference type="InterPro" id="IPR002974">
    <property type="entry name" value="Cyt_P450_E_CYP52_ascomycetes"/>
</dbReference>
<feature type="binding site" description="axial binding residue" evidence="8">
    <location>
        <position position="496"/>
    </location>
    <ligand>
        <name>heme</name>
        <dbReference type="ChEBI" id="CHEBI:30413"/>
    </ligand>
    <ligandPart>
        <name>Fe</name>
        <dbReference type="ChEBI" id="CHEBI:18248"/>
    </ligandPart>
</feature>
<reference evidence="10" key="1">
    <citation type="submission" date="2021-12" db="EMBL/GenBank/DDBJ databases">
        <title>Black yeast isolated from Biological Soil Crust.</title>
        <authorList>
            <person name="Kurbessoian T."/>
        </authorList>
    </citation>
    <scope>NUCLEOTIDE SEQUENCE</scope>
    <source>
        <strain evidence="10">CCFEE 5208</strain>
    </source>
</reference>
<name>A0AAN6FRI4_9PEZI</name>
<accession>A0AAN6FRI4</accession>
<evidence type="ECO:0000256" key="2">
    <source>
        <dbReference type="ARBA" id="ARBA00010617"/>
    </source>
</evidence>
<dbReference type="GO" id="GO:0016712">
    <property type="term" value="F:oxidoreductase activity, acting on paired donors, with incorporation or reduction of molecular oxygen, reduced flavin or flavoprotein as one donor, and incorporation of one atom of oxygen"/>
    <property type="evidence" value="ECO:0007669"/>
    <property type="project" value="InterPro"/>
</dbReference>
<dbReference type="GO" id="GO:0020037">
    <property type="term" value="F:heme binding"/>
    <property type="evidence" value="ECO:0007669"/>
    <property type="project" value="InterPro"/>
</dbReference>
<keyword evidence="5" id="KW-0560">Oxidoreductase</keyword>
<dbReference type="PRINTS" id="PR01239">
    <property type="entry name" value="EP450IICYP52"/>
</dbReference>
<dbReference type="GO" id="GO:0005506">
    <property type="term" value="F:iron ion binding"/>
    <property type="evidence" value="ECO:0007669"/>
    <property type="project" value="InterPro"/>
</dbReference>
<dbReference type="CDD" id="cd11063">
    <property type="entry name" value="CYP52"/>
    <property type="match status" value="1"/>
</dbReference>
<proteinExistence type="inferred from homology"/>
<dbReference type="Gene3D" id="1.10.630.10">
    <property type="entry name" value="Cytochrome P450"/>
    <property type="match status" value="1"/>
</dbReference>
<organism evidence="10 11">
    <name type="scientific">Friedmanniomyces endolithicus</name>
    <dbReference type="NCBI Taxonomy" id="329885"/>
    <lineage>
        <taxon>Eukaryota</taxon>
        <taxon>Fungi</taxon>
        <taxon>Dikarya</taxon>
        <taxon>Ascomycota</taxon>
        <taxon>Pezizomycotina</taxon>
        <taxon>Dothideomycetes</taxon>
        <taxon>Dothideomycetidae</taxon>
        <taxon>Mycosphaerellales</taxon>
        <taxon>Teratosphaeriaceae</taxon>
        <taxon>Friedmanniomyces</taxon>
    </lineage>
</organism>
<dbReference type="PRINTS" id="PR00464">
    <property type="entry name" value="EP450II"/>
</dbReference>
<sequence>MSDSVKLGRTGTTRLEQQAVMVGVLVVAYIAYRAIKSHLATRRFKAFAKQHGCQEPLDLTGTWFDSIRRLRRVFNLKQSGEDILDDIISEDFRTASTVQRKGFEGSTITFTVEPANLQAFLATQFDDFETGRLRGLQLGPVLGKSIFTSDGAFWAHSRALFRPQFSRDNINDLEATDKACNALIAALGPVNSEGWTRDVAFQPLCFNFTLDTASEFLFGESAESQAAMMALQKQEGKASITVDGAAGSAGTQQFRQDFEIVGEKLISRIRLFSLYWLADGLKFRRAAARLKRFTEHYAQAAIAAAQQTESSKPASSSDSKKETLLTRLATQTQDRTELRDQVLAILFTGRDTTASLLGWAFLRLALHPTILSDLRAALLHDFSGRPNEPITFAKLKDCRPLRHFLNEVLRLHPTVPINSRSATRDTTLPRGGGPDGQSPIAIRKGQTVGFSVYIMHRRADLWGPDALEFRPERWGDEGRKVPAWQFLPFLGGPRVCVGQQFALVEASYLIVRVLMRFDRVEAVDAEGLGKMRKGLGLTMWPRDGVEIRLHEAGG</sequence>
<dbReference type="EMBL" id="JASUXU010000015">
    <property type="protein sequence ID" value="KAK0322867.1"/>
    <property type="molecule type" value="Genomic_DNA"/>
</dbReference>
<evidence type="ECO:0000256" key="7">
    <source>
        <dbReference type="ARBA" id="ARBA00023033"/>
    </source>
</evidence>
<evidence type="ECO:0000256" key="3">
    <source>
        <dbReference type="ARBA" id="ARBA00022617"/>
    </source>
</evidence>
<comment type="similarity">
    <text evidence="2">Belongs to the cytochrome P450 family.</text>
</comment>
<feature type="region of interest" description="Disordered" evidence="9">
    <location>
        <begin position="419"/>
        <end position="440"/>
    </location>
</feature>
<evidence type="ECO:0000256" key="9">
    <source>
        <dbReference type="SAM" id="MobiDB-lite"/>
    </source>
</evidence>
<dbReference type="PANTHER" id="PTHR24287">
    <property type="entry name" value="P450, PUTATIVE (EUROFUNG)-RELATED"/>
    <property type="match status" value="1"/>
</dbReference>
<evidence type="ECO:0000256" key="4">
    <source>
        <dbReference type="ARBA" id="ARBA00022723"/>
    </source>
</evidence>
<gene>
    <name evidence="10" type="ORF">LTR82_006324</name>
</gene>
<comment type="caution">
    <text evidence="10">The sequence shown here is derived from an EMBL/GenBank/DDBJ whole genome shotgun (WGS) entry which is preliminary data.</text>
</comment>
<evidence type="ECO:0000313" key="10">
    <source>
        <dbReference type="EMBL" id="KAK0322867.1"/>
    </source>
</evidence>